<dbReference type="EMBL" id="JAHVHU010000010">
    <property type="protein sequence ID" value="MBY5958907.1"/>
    <property type="molecule type" value="Genomic_DNA"/>
</dbReference>
<feature type="domain" description="Putative restriction endonuclease" evidence="1">
    <location>
        <begin position="13"/>
        <end position="160"/>
    </location>
</feature>
<keyword evidence="2" id="KW-0378">Hydrolase</keyword>
<dbReference type="InterPro" id="IPR011335">
    <property type="entry name" value="Restrct_endonuc-II-like"/>
</dbReference>
<reference evidence="2" key="1">
    <citation type="submission" date="2021-06" db="EMBL/GenBank/DDBJ databases">
        <title>44 bacteria genomes isolated from Dapeng, Shenzhen.</title>
        <authorList>
            <person name="Zheng W."/>
            <person name="Yu S."/>
            <person name="Huang Y."/>
        </authorList>
    </citation>
    <scope>NUCLEOTIDE SEQUENCE</scope>
    <source>
        <strain evidence="2">DP5N28-2</strain>
    </source>
</reference>
<name>A0A953I089_9BACT</name>
<gene>
    <name evidence="2" type="ORF">KUV50_12215</name>
</gene>
<organism evidence="2 3">
    <name type="scientific">Membranihabitans marinus</name>
    <dbReference type="NCBI Taxonomy" id="1227546"/>
    <lineage>
        <taxon>Bacteria</taxon>
        <taxon>Pseudomonadati</taxon>
        <taxon>Bacteroidota</taxon>
        <taxon>Saprospiria</taxon>
        <taxon>Saprospirales</taxon>
        <taxon>Saprospiraceae</taxon>
        <taxon>Membranihabitans</taxon>
    </lineage>
</organism>
<keyword evidence="2" id="KW-0540">Nuclease</keyword>
<sequence>MAPLVTKRLINTEEYYKMGETGVFRPDEKIELINGEIINMAPIGSNHAAIVRQLSSILARSFTDEIIISSQQPIHIDQWNEPEPDIALLKLSKDNYFEAHPGPSDVLMIVEVSDSSHDYDSKVKLPLYASAVIPVYWIINLNRKCIEVYEEPVDDLYQKRMLYIPGHQISFMDKSFDVAEILLV</sequence>
<dbReference type="InterPro" id="IPR008538">
    <property type="entry name" value="Uma2"/>
</dbReference>
<dbReference type="Pfam" id="PF05685">
    <property type="entry name" value="Uma2"/>
    <property type="match status" value="1"/>
</dbReference>
<dbReference type="RefSeq" id="WP_222580441.1">
    <property type="nucleotide sequence ID" value="NZ_JAHVHU010000010.1"/>
</dbReference>
<evidence type="ECO:0000313" key="3">
    <source>
        <dbReference type="Proteomes" id="UP000753961"/>
    </source>
</evidence>
<dbReference type="Proteomes" id="UP000753961">
    <property type="component" value="Unassembled WGS sequence"/>
</dbReference>
<comment type="caution">
    <text evidence="2">The sequence shown here is derived from an EMBL/GenBank/DDBJ whole genome shotgun (WGS) entry which is preliminary data.</text>
</comment>
<dbReference type="SUPFAM" id="SSF52980">
    <property type="entry name" value="Restriction endonuclease-like"/>
    <property type="match status" value="1"/>
</dbReference>
<dbReference type="AlphaFoldDB" id="A0A953I089"/>
<keyword evidence="3" id="KW-1185">Reference proteome</keyword>
<evidence type="ECO:0000259" key="1">
    <source>
        <dbReference type="Pfam" id="PF05685"/>
    </source>
</evidence>
<evidence type="ECO:0000313" key="2">
    <source>
        <dbReference type="EMBL" id="MBY5958907.1"/>
    </source>
</evidence>
<proteinExistence type="predicted"/>
<dbReference type="PANTHER" id="PTHR35400:SF1">
    <property type="entry name" value="SLR1083 PROTEIN"/>
    <property type="match status" value="1"/>
</dbReference>
<accession>A0A953I089</accession>
<dbReference type="PANTHER" id="PTHR35400">
    <property type="entry name" value="SLR1083 PROTEIN"/>
    <property type="match status" value="1"/>
</dbReference>
<protein>
    <submittedName>
        <fullName evidence="2">Uma2 family endonuclease</fullName>
    </submittedName>
</protein>
<keyword evidence="2" id="KW-0255">Endonuclease</keyword>
<dbReference type="CDD" id="cd06260">
    <property type="entry name" value="DUF820-like"/>
    <property type="match status" value="1"/>
</dbReference>
<dbReference type="Gene3D" id="3.90.1570.10">
    <property type="entry name" value="tt1808, chain A"/>
    <property type="match status" value="1"/>
</dbReference>
<dbReference type="InterPro" id="IPR012296">
    <property type="entry name" value="Nuclease_put_TT1808"/>
</dbReference>
<dbReference type="GO" id="GO:0004519">
    <property type="term" value="F:endonuclease activity"/>
    <property type="evidence" value="ECO:0007669"/>
    <property type="project" value="UniProtKB-KW"/>
</dbReference>